<name>A0A6H9T2F4_9BURK</name>
<dbReference type="EMBL" id="VZOJ01000222">
    <property type="protein sequence ID" value="KAB0630804.1"/>
    <property type="molecule type" value="Genomic_DNA"/>
</dbReference>
<sequence>MAWAFARRRATRPARRVGATWVLAVAAACSVAGAARAAQAAPATPRSAA</sequence>
<reference evidence="2 3" key="1">
    <citation type="submission" date="2019-09" db="EMBL/GenBank/DDBJ databases">
        <title>Draft genome sequences of 48 bacterial type strains from the CCUG.</title>
        <authorList>
            <person name="Tunovic T."/>
            <person name="Pineiro-Iglesias B."/>
            <person name="Unosson C."/>
            <person name="Inganas E."/>
            <person name="Ohlen M."/>
            <person name="Cardew S."/>
            <person name="Jensie-Markopoulos S."/>
            <person name="Salva-Serra F."/>
            <person name="Jaen-Luchoro D."/>
            <person name="Karlsson R."/>
            <person name="Svensson-Stadler L."/>
            <person name="Chun J."/>
            <person name="Moore E."/>
        </authorList>
    </citation>
    <scope>NUCLEOTIDE SEQUENCE [LARGE SCALE GENOMIC DNA]</scope>
    <source>
        <strain evidence="2 3">CCUG 54555</strain>
    </source>
</reference>
<protein>
    <submittedName>
        <fullName evidence="2">Cellulase</fullName>
    </submittedName>
</protein>
<evidence type="ECO:0000256" key="1">
    <source>
        <dbReference type="SAM" id="SignalP"/>
    </source>
</evidence>
<dbReference type="Proteomes" id="UP000430232">
    <property type="component" value="Unassembled WGS sequence"/>
</dbReference>
<gene>
    <name evidence="2" type="ORF">F7R21_33565</name>
</gene>
<keyword evidence="3" id="KW-1185">Reference proteome</keyword>
<feature type="signal peptide" evidence="1">
    <location>
        <begin position="1"/>
        <end position="34"/>
    </location>
</feature>
<proteinExistence type="predicted"/>
<feature type="chain" id="PRO_5026144925" evidence="1">
    <location>
        <begin position="35"/>
        <end position="49"/>
    </location>
</feature>
<dbReference type="AlphaFoldDB" id="A0A6H9T2F4"/>
<comment type="caution">
    <text evidence="2">The sequence shown here is derived from an EMBL/GenBank/DDBJ whole genome shotgun (WGS) entry which is preliminary data.</text>
</comment>
<dbReference type="PROSITE" id="PS51257">
    <property type="entry name" value="PROKAR_LIPOPROTEIN"/>
    <property type="match status" value="1"/>
</dbReference>
<organism evidence="2 3">
    <name type="scientific">Burkholderia latens</name>
    <dbReference type="NCBI Taxonomy" id="488446"/>
    <lineage>
        <taxon>Bacteria</taxon>
        <taxon>Pseudomonadati</taxon>
        <taxon>Pseudomonadota</taxon>
        <taxon>Betaproteobacteria</taxon>
        <taxon>Burkholderiales</taxon>
        <taxon>Burkholderiaceae</taxon>
        <taxon>Burkholderia</taxon>
        <taxon>Burkholderia cepacia complex</taxon>
    </lineage>
</organism>
<evidence type="ECO:0000313" key="2">
    <source>
        <dbReference type="EMBL" id="KAB0630804.1"/>
    </source>
</evidence>
<evidence type="ECO:0000313" key="3">
    <source>
        <dbReference type="Proteomes" id="UP000430232"/>
    </source>
</evidence>
<accession>A0A6H9T2F4</accession>
<keyword evidence="1" id="KW-0732">Signal</keyword>
<feature type="non-terminal residue" evidence="2">
    <location>
        <position position="49"/>
    </location>
</feature>